<dbReference type="Gene3D" id="3.50.50.60">
    <property type="entry name" value="FAD/NAD(P)-binding domain"/>
    <property type="match status" value="2"/>
</dbReference>
<dbReference type="InterPro" id="IPR007867">
    <property type="entry name" value="GMC_OxRtase_C"/>
</dbReference>
<reference evidence="8" key="1">
    <citation type="submission" date="2020-05" db="EMBL/GenBank/DDBJ databases">
        <authorList>
            <person name="Chiriac C."/>
            <person name="Salcher M."/>
            <person name="Ghai R."/>
            <person name="Kavagutti S V."/>
        </authorList>
    </citation>
    <scope>NUCLEOTIDE SEQUENCE</scope>
</reference>
<name>A0A6J6H8Q8_9ZZZZ</name>
<dbReference type="InterPro" id="IPR051473">
    <property type="entry name" value="P2Ox-like"/>
</dbReference>
<sequence length="414" mass="44174">MTKRLPIVVVGSGTAGSLVVSQLAANTSREIILIEVGQVSPYDDESRFMNTLEQADFSSCVSTTLTDGGDPMSYRQGQALGGGSAVNGMLLTGDAPVAVEGLTRMAELSDCGQMSKALLDNDGRLSRLWWNAGRWNPGRAVQHLVEEGRITVVHDHVTYIDHSKKRATAVHTASRAFECESVVLTAGALSTPEILLRSGLTRLVPAIGEGLQNHPTISFTVKLAQKATVQFDTCVVKDIAMSGDSVGLITTFERVGMDDEENALLSVSLMNPSSRGAVWISDSGVQCDFNMLATKRDRVAMREAVNQLIDVAISKPIQSLATSVFIDDEGTPLSHLSNMTNDELDAWIDGNLTLVSHATSSCSQSVDSNGKVIGVENIYIADASVLSSVPTVTPASEVVVESLRIAHILVQEFA</sequence>
<comment type="cofactor">
    <cofactor evidence="1">
        <name>FAD</name>
        <dbReference type="ChEBI" id="CHEBI:57692"/>
    </cofactor>
</comment>
<keyword evidence="5" id="KW-0560">Oxidoreductase</keyword>
<evidence type="ECO:0000256" key="4">
    <source>
        <dbReference type="ARBA" id="ARBA00022827"/>
    </source>
</evidence>
<dbReference type="Pfam" id="PF05199">
    <property type="entry name" value="GMC_oxred_C"/>
    <property type="match status" value="1"/>
</dbReference>
<dbReference type="InterPro" id="IPR036188">
    <property type="entry name" value="FAD/NAD-bd_sf"/>
</dbReference>
<evidence type="ECO:0000313" key="8">
    <source>
        <dbReference type="EMBL" id="CAB4609937.1"/>
    </source>
</evidence>
<evidence type="ECO:0000256" key="1">
    <source>
        <dbReference type="ARBA" id="ARBA00001974"/>
    </source>
</evidence>
<gene>
    <name evidence="8" type="ORF">UFOPK1889_00222</name>
</gene>
<dbReference type="Gene3D" id="3.30.410.40">
    <property type="match status" value="1"/>
</dbReference>
<feature type="domain" description="Glucose-methanol-choline oxidoreductase N-terminal" evidence="6">
    <location>
        <begin position="160"/>
        <end position="215"/>
    </location>
</feature>
<evidence type="ECO:0000259" key="7">
    <source>
        <dbReference type="Pfam" id="PF05199"/>
    </source>
</evidence>
<dbReference type="AlphaFoldDB" id="A0A6J6H8Q8"/>
<evidence type="ECO:0000259" key="6">
    <source>
        <dbReference type="Pfam" id="PF00732"/>
    </source>
</evidence>
<dbReference type="PANTHER" id="PTHR42784:SF1">
    <property type="entry name" value="PYRANOSE 2-OXIDASE"/>
    <property type="match status" value="1"/>
</dbReference>
<dbReference type="EMBL" id="CAEZUZ010000019">
    <property type="protein sequence ID" value="CAB4609937.1"/>
    <property type="molecule type" value="Genomic_DNA"/>
</dbReference>
<feature type="domain" description="Glucose-methanol-choline oxidoreductase C-terminal" evidence="7">
    <location>
        <begin position="272"/>
        <end position="396"/>
    </location>
</feature>
<keyword evidence="4" id="KW-0274">FAD</keyword>
<dbReference type="PANTHER" id="PTHR42784">
    <property type="entry name" value="PYRANOSE 2-OXIDASE"/>
    <property type="match status" value="1"/>
</dbReference>
<keyword evidence="3" id="KW-0285">Flavoprotein</keyword>
<dbReference type="Pfam" id="PF00732">
    <property type="entry name" value="GMC_oxred_N"/>
    <property type="match status" value="1"/>
</dbReference>
<proteinExistence type="inferred from homology"/>
<dbReference type="InterPro" id="IPR000172">
    <property type="entry name" value="GMC_OxRdtase_N"/>
</dbReference>
<comment type="similarity">
    <text evidence="2">Belongs to the GMC oxidoreductase family.</text>
</comment>
<evidence type="ECO:0000256" key="5">
    <source>
        <dbReference type="ARBA" id="ARBA00023002"/>
    </source>
</evidence>
<evidence type="ECO:0000256" key="2">
    <source>
        <dbReference type="ARBA" id="ARBA00010790"/>
    </source>
</evidence>
<dbReference type="GO" id="GO:0016614">
    <property type="term" value="F:oxidoreductase activity, acting on CH-OH group of donors"/>
    <property type="evidence" value="ECO:0007669"/>
    <property type="project" value="InterPro"/>
</dbReference>
<dbReference type="SUPFAM" id="SSF54373">
    <property type="entry name" value="FAD-linked reductases, C-terminal domain"/>
    <property type="match status" value="1"/>
</dbReference>
<dbReference type="SUPFAM" id="SSF51905">
    <property type="entry name" value="FAD/NAD(P)-binding domain"/>
    <property type="match status" value="1"/>
</dbReference>
<evidence type="ECO:0000256" key="3">
    <source>
        <dbReference type="ARBA" id="ARBA00022630"/>
    </source>
</evidence>
<accession>A0A6J6H8Q8</accession>
<protein>
    <submittedName>
        <fullName evidence="8">Unannotated protein</fullName>
    </submittedName>
</protein>
<organism evidence="8">
    <name type="scientific">freshwater metagenome</name>
    <dbReference type="NCBI Taxonomy" id="449393"/>
    <lineage>
        <taxon>unclassified sequences</taxon>
        <taxon>metagenomes</taxon>
        <taxon>ecological metagenomes</taxon>
    </lineage>
</organism>
<dbReference type="GO" id="GO:0050660">
    <property type="term" value="F:flavin adenine dinucleotide binding"/>
    <property type="evidence" value="ECO:0007669"/>
    <property type="project" value="InterPro"/>
</dbReference>